<dbReference type="GO" id="GO:0016020">
    <property type="term" value="C:membrane"/>
    <property type="evidence" value="ECO:0007669"/>
    <property type="project" value="UniProtKB-SubCell"/>
</dbReference>
<evidence type="ECO:0000256" key="3">
    <source>
        <dbReference type="ARBA" id="ARBA00022692"/>
    </source>
</evidence>
<feature type="transmembrane region" description="Helical" evidence="10">
    <location>
        <begin position="62"/>
        <end position="86"/>
    </location>
</feature>
<evidence type="ECO:0000313" key="13">
    <source>
        <dbReference type="Proteomes" id="UP000325787"/>
    </source>
</evidence>
<keyword evidence="6" id="KW-0560">Oxidoreductase</keyword>
<organism evidence="12 13">
    <name type="scientific">Saccharothrix syringae</name>
    <name type="common">Nocardiopsis syringae</name>
    <dbReference type="NCBI Taxonomy" id="103733"/>
    <lineage>
        <taxon>Bacteria</taxon>
        <taxon>Bacillati</taxon>
        <taxon>Actinomycetota</taxon>
        <taxon>Actinomycetes</taxon>
        <taxon>Pseudonocardiales</taxon>
        <taxon>Pseudonocardiaceae</taxon>
        <taxon>Saccharothrix</taxon>
    </lineage>
</organism>
<evidence type="ECO:0000256" key="1">
    <source>
        <dbReference type="ARBA" id="ARBA00004141"/>
    </source>
</evidence>
<dbReference type="SMART" id="SM00756">
    <property type="entry name" value="VKc"/>
    <property type="match status" value="1"/>
</dbReference>
<dbReference type="AlphaFoldDB" id="A0A5Q0H9D8"/>
<name>A0A5Q0H9D8_SACSY</name>
<dbReference type="GO" id="GO:0048038">
    <property type="term" value="F:quinone binding"/>
    <property type="evidence" value="ECO:0007669"/>
    <property type="project" value="UniProtKB-KW"/>
</dbReference>
<evidence type="ECO:0000256" key="9">
    <source>
        <dbReference type="ARBA" id="ARBA00023284"/>
    </source>
</evidence>
<feature type="transmembrane region" description="Helical" evidence="10">
    <location>
        <begin position="93"/>
        <end position="111"/>
    </location>
</feature>
<dbReference type="KEGG" id="ssyi:EKG83_40325"/>
<keyword evidence="7 10" id="KW-0472">Membrane</keyword>
<evidence type="ECO:0000256" key="4">
    <source>
        <dbReference type="ARBA" id="ARBA00022719"/>
    </source>
</evidence>
<keyword evidence="5 10" id="KW-1133">Transmembrane helix</keyword>
<gene>
    <name evidence="12" type="ORF">EKG83_40325</name>
</gene>
<evidence type="ECO:0000256" key="5">
    <source>
        <dbReference type="ARBA" id="ARBA00022989"/>
    </source>
</evidence>
<dbReference type="Gene3D" id="1.20.1440.130">
    <property type="entry name" value="VKOR domain"/>
    <property type="match status" value="1"/>
</dbReference>
<reference evidence="13" key="1">
    <citation type="journal article" date="2021" name="Curr. Microbiol.">
        <title>Complete genome of nocamycin-producing strain Saccharothrix syringae NRRL B-16468 reveals the biosynthetic potential for secondary metabolites.</title>
        <authorList>
            <person name="Mo X."/>
            <person name="Yang S."/>
        </authorList>
    </citation>
    <scope>NUCLEOTIDE SEQUENCE [LARGE SCALE GENOMIC DNA]</scope>
    <source>
        <strain evidence="13">ATCC 51364 / DSM 43886 / JCM 6844 / KCTC 9398 / NBRC 14523 / NRRL B-16468 / INA 2240</strain>
    </source>
</reference>
<dbReference type="Pfam" id="PF07884">
    <property type="entry name" value="VKOR"/>
    <property type="match status" value="1"/>
</dbReference>
<accession>A0A5Q0H9D8</accession>
<evidence type="ECO:0000256" key="10">
    <source>
        <dbReference type="SAM" id="Phobius"/>
    </source>
</evidence>
<dbReference type="OrthoDB" id="9783799at2"/>
<keyword evidence="13" id="KW-1185">Reference proteome</keyword>
<evidence type="ECO:0000256" key="7">
    <source>
        <dbReference type="ARBA" id="ARBA00023136"/>
    </source>
</evidence>
<evidence type="ECO:0000313" key="12">
    <source>
        <dbReference type="EMBL" id="QFZ22848.1"/>
    </source>
</evidence>
<dbReference type="RefSeq" id="WP_051765968.1">
    <property type="nucleotide sequence ID" value="NZ_CP034550.1"/>
</dbReference>
<dbReference type="PANTHER" id="PTHR34573">
    <property type="entry name" value="VKC DOMAIN-CONTAINING PROTEIN"/>
    <property type="match status" value="1"/>
</dbReference>
<dbReference type="GO" id="GO:0016491">
    <property type="term" value="F:oxidoreductase activity"/>
    <property type="evidence" value="ECO:0007669"/>
    <property type="project" value="UniProtKB-KW"/>
</dbReference>
<dbReference type="InterPro" id="IPR038354">
    <property type="entry name" value="VKOR_sf"/>
</dbReference>
<comment type="subcellular location">
    <subcellularLocation>
        <location evidence="1">Membrane</location>
        <topology evidence="1">Multi-pass membrane protein</topology>
    </subcellularLocation>
</comment>
<evidence type="ECO:0000256" key="8">
    <source>
        <dbReference type="ARBA" id="ARBA00023157"/>
    </source>
</evidence>
<comment type="similarity">
    <text evidence="2">Belongs to the VKOR family.</text>
</comment>
<evidence type="ECO:0000256" key="2">
    <source>
        <dbReference type="ARBA" id="ARBA00006214"/>
    </source>
</evidence>
<dbReference type="PANTHER" id="PTHR34573:SF1">
    <property type="entry name" value="VITAMIN K EPOXIDE REDUCTASE DOMAIN-CONTAINING PROTEIN"/>
    <property type="match status" value="1"/>
</dbReference>
<feature type="domain" description="Vitamin K epoxide reductase" evidence="11">
    <location>
        <begin position="9"/>
        <end position="142"/>
    </location>
</feature>
<dbReference type="InterPro" id="IPR012932">
    <property type="entry name" value="VKOR"/>
</dbReference>
<protein>
    <submittedName>
        <fullName evidence="12">Vitamin K epoxide reductase family protein</fullName>
    </submittedName>
</protein>
<proteinExistence type="inferred from homology"/>
<keyword evidence="9" id="KW-0676">Redox-active center</keyword>
<evidence type="ECO:0000256" key="6">
    <source>
        <dbReference type="ARBA" id="ARBA00023002"/>
    </source>
</evidence>
<feature type="transmembrane region" description="Helical" evidence="10">
    <location>
        <begin position="117"/>
        <end position="143"/>
    </location>
</feature>
<dbReference type="CDD" id="cd12918">
    <property type="entry name" value="VKOR_arc"/>
    <property type="match status" value="1"/>
</dbReference>
<keyword evidence="3 10" id="KW-0812">Transmembrane</keyword>
<sequence length="148" mass="15569">MSSNTTRAPGWVPLTSLVLSLAGLAVSTYLTVTHFRRGALLCAEGEVIDCGTVTTSEQSELLGIPVAVLGLAFFAFLVVATLPFAWRVEALHWARLAAAGVGVLFVVYLVAAEFLLIGKVCLWCTAVHVITLALAGVLVTGALRRSSL</sequence>
<keyword evidence="8" id="KW-1015">Disulfide bond</keyword>
<evidence type="ECO:0000259" key="11">
    <source>
        <dbReference type="SMART" id="SM00756"/>
    </source>
</evidence>
<dbReference type="Proteomes" id="UP000325787">
    <property type="component" value="Chromosome"/>
</dbReference>
<dbReference type="EMBL" id="CP034550">
    <property type="protein sequence ID" value="QFZ22848.1"/>
    <property type="molecule type" value="Genomic_DNA"/>
</dbReference>
<keyword evidence="4" id="KW-0874">Quinone</keyword>
<feature type="transmembrane region" description="Helical" evidence="10">
    <location>
        <begin position="12"/>
        <end position="32"/>
    </location>
</feature>